<feature type="region of interest" description="Disordered" evidence="1">
    <location>
        <begin position="15"/>
        <end position="55"/>
    </location>
</feature>
<keyword evidence="3" id="KW-1185">Reference proteome</keyword>
<organism evidence="2 3">
    <name type="scientific">Batillaria attramentaria</name>
    <dbReference type="NCBI Taxonomy" id="370345"/>
    <lineage>
        <taxon>Eukaryota</taxon>
        <taxon>Metazoa</taxon>
        <taxon>Spiralia</taxon>
        <taxon>Lophotrochozoa</taxon>
        <taxon>Mollusca</taxon>
        <taxon>Gastropoda</taxon>
        <taxon>Caenogastropoda</taxon>
        <taxon>Sorbeoconcha</taxon>
        <taxon>Cerithioidea</taxon>
        <taxon>Batillariidae</taxon>
        <taxon>Batillaria</taxon>
    </lineage>
</organism>
<name>A0ABD0JEB1_9CAEN</name>
<evidence type="ECO:0000313" key="3">
    <source>
        <dbReference type="Proteomes" id="UP001519460"/>
    </source>
</evidence>
<dbReference type="EMBL" id="JACVVK020000472">
    <property type="protein sequence ID" value="KAK7473394.1"/>
    <property type="molecule type" value="Genomic_DNA"/>
</dbReference>
<reference evidence="2 3" key="1">
    <citation type="journal article" date="2023" name="Sci. Data">
        <title>Genome assembly of the Korean intertidal mud-creeper Batillaria attramentaria.</title>
        <authorList>
            <person name="Patra A.K."/>
            <person name="Ho P.T."/>
            <person name="Jun S."/>
            <person name="Lee S.J."/>
            <person name="Kim Y."/>
            <person name="Won Y.J."/>
        </authorList>
    </citation>
    <scope>NUCLEOTIDE SEQUENCE [LARGE SCALE GENOMIC DNA]</scope>
    <source>
        <strain evidence="2">Wonlab-2016</strain>
    </source>
</reference>
<dbReference type="AlphaFoldDB" id="A0ABD0JEB1"/>
<gene>
    <name evidence="2" type="ORF">BaRGS_00035367</name>
</gene>
<protein>
    <submittedName>
        <fullName evidence="2">Uncharacterized protein</fullName>
    </submittedName>
</protein>
<proteinExistence type="predicted"/>
<accession>A0ABD0JEB1</accession>
<evidence type="ECO:0000313" key="2">
    <source>
        <dbReference type="EMBL" id="KAK7473394.1"/>
    </source>
</evidence>
<sequence length="74" mass="8527">MTIVFCKLSCRKLDASVSQESTTRHSDKRHPPSPYLRHLSHPALLNKQTQDDRDREKEVHVYALIVLEKNPASC</sequence>
<evidence type="ECO:0000256" key="1">
    <source>
        <dbReference type="SAM" id="MobiDB-lite"/>
    </source>
</evidence>
<comment type="caution">
    <text evidence="2">The sequence shown here is derived from an EMBL/GenBank/DDBJ whole genome shotgun (WGS) entry which is preliminary data.</text>
</comment>
<dbReference type="Proteomes" id="UP001519460">
    <property type="component" value="Unassembled WGS sequence"/>
</dbReference>